<organism evidence="4">
    <name type="scientific">Proteinivorax hydrogeniformans</name>
    <dbReference type="NCBI Taxonomy" id="1826727"/>
    <lineage>
        <taxon>Bacteria</taxon>
        <taxon>Bacillati</taxon>
        <taxon>Bacillota</taxon>
        <taxon>Clostridia</taxon>
        <taxon>Eubacteriales</taxon>
        <taxon>Proteinivoracaceae</taxon>
        <taxon>Proteinivorax</taxon>
    </lineage>
</organism>
<keyword evidence="1" id="KW-0802">TPR repeat</keyword>
<dbReference type="Pfam" id="PF14559">
    <property type="entry name" value="TPR_19"/>
    <property type="match status" value="1"/>
</dbReference>
<dbReference type="Pfam" id="PF13181">
    <property type="entry name" value="TPR_8"/>
    <property type="match status" value="1"/>
</dbReference>
<dbReference type="InterPro" id="IPR011990">
    <property type="entry name" value="TPR-like_helical_dom_sf"/>
</dbReference>
<reference evidence="4" key="2">
    <citation type="submission" date="2024-06" db="EMBL/GenBank/DDBJ databases">
        <authorList>
            <person name="Petrova K.O."/>
            <person name="Toshchakov S.V."/>
            <person name="Boltjanskaja Y.V."/>
            <person name="Kevbrin V.V."/>
        </authorList>
    </citation>
    <scope>NUCLEOTIDE SEQUENCE</scope>
    <source>
        <strain evidence="4">Z-710</strain>
    </source>
</reference>
<sequence>MGKNKKVYKIIGIIVVSIMIGGVIAPPTIGLLGSTSPQMAYQDQLDELQKRYENDSEDYQALIDMARLKSSAANFYISEDNYNRAEKYLDKAIKNYQTALKLTDEDKIEILLEKSFLYYELGKYDESEEIMSRAYLLEPENPEVMHNYAVILFNIGKYQSAKEQFVKLSEHEEVSEEEKKAFAEYAEIIEVKLKQD</sequence>
<dbReference type="EMBL" id="CP159485">
    <property type="protein sequence ID" value="XCI27998.1"/>
    <property type="molecule type" value="Genomic_DNA"/>
</dbReference>
<feature type="coiled-coil region" evidence="2">
    <location>
        <begin position="38"/>
        <end position="65"/>
    </location>
</feature>
<name>A0AAU8HR29_9FIRM</name>
<evidence type="ECO:0000256" key="1">
    <source>
        <dbReference type="PROSITE-ProRule" id="PRU00339"/>
    </source>
</evidence>
<feature type="repeat" description="TPR" evidence="1">
    <location>
        <begin position="108"/>
        <end position="141"/>
    </location>
</feature>
<dbReference type="PROSITE" id="PS50005">
    <property type="entry name" value="TPR"/>
    <property type="match status" value="1"/>
</dbReference>
<feature type="transmembrane region" description="Helical" evidence="3">
    <location>
        <begin position="7"/>
        <end position="29"/>
    </location>
</feature>
<accession>A0AAU8HR29</accession>
<reference evidence="4" key="1">
    <citation type="journal article" date="2018" name="Antonie Van Leeuwenhoek">
        <title>Proteinivorax hydrogeniformans sp. nov., an anaerobic, haloalkaliphilic bacterium fermenting proteinaceous compounds with high hydrogen production.</title>
        <authorList>
            <person name="Boltyanskaya Y."/>
            <person name="Detkova E."/>
            <person name="Pimenov N."/>
            <person name="Kevbrin V."/>
        </authorList>
    </citation>
    <scope>NUCLEOTIDE SEQUENCE</scope>
    <source>
        <strain evidence="4">Z-710</strain>
    </source>
</reference>
<keyword evidence="3" id="KW-0472">Membrane</keyword>
<dbReference type="RefSeq" id="WP_353892575.1">
    <property type="nucleotide sequence ID" value="NZ_CP159485.1"/>
</dbReference>
<keyword evidence="3" id="KW-0812">Transmembrane</keyword>
<dbReference type="SUPFAM" id="SSF48452">
    <property type="entry name" value="TPR-like"/>
    <property type="match status" value="1"/>
</dbReference>
<proteinExistence type="predicted"/>
<evidence type="ECO:0000256" key="2">
    <source>
        <dbReference type="SAM" id="Coils"/>
    </source>
</evidence>
<evidence type="ECO:0000313" key="4">
    <source>
        <dbReference type="EMBL" id="XCI27998.1"/>
    </source>
</evidence>
<dbReference type="Gene3D" id="1.25.40.10">
    <property type="entry name" value="Tetratricopeptide repeat domain"/>
    <property type="match status" value="1"/>
</dbReference>
<protein>
    <submittedName>
        <fullName evidence="4">Tetratricopeptide repeat protein</fullName>
    </submittedName>
</protein>
<dbReference type="InterPro" id="IPR019734">
    <property type="entry name" value="TPR_rpt"/>
</dbReference>
<gene>
    <name evidence="4" type="ORF">PRVXH_001931</name>
</gene>
<keyword evidence="2" id="KW-0175">Coiled coil</keyword>
<keyword evidence="3" id="KW-1133">Transmembrane helix</keyword>
<dbReference type="AlphaFoldDB" id="A0AAU8HR29"/>
<dbReference type="SMART" id="SM00028">
    <property type="entry name" value="TPR"/>
    <property type="match status" value="3"/>
</dbReference>
<evidence type="ECO:0000256" key="3">
    <source>
        <dbReference type="SAM" id="Phobius"/>
    </source>
</evidence>